<protein>
    <submittedName>
        <fullName evidence="2">Uncharacterized protein</fullName>
    </submittedName>
</protein>
<organism evidence="2 3">
    <name type="scientific">Bacillus phage PBC2</name>
    <dbReference type="NCBI Taxonomy" id="1675029"/>
    <lineage>
        <taxon>Viruses</taxon>
        <taxon>Duplodnaviria</taxon>
        <taxon>Heunggongvirae</taxon>
        <taxon>Uroviricota</taxon>
        <taxon>Caudoviricetes</taxon>
        <taxon>Andregratiavirinae</taxon>
        <taxon>Haetaevirus</taxon>
        <taxon>Haetaevirus PBC2</taxon>
    </lineage>
</organism>
<dbReference type="Proteomes" id="UP000223102">
    <property type="component" value="Segment"/>
</dbReference>
<dbReference type="EMBL" id="KT070867">
    <property type="protein sequence ID" value="AKQ08342.1"/>
    <property type="molecule type" value="Genomic_DNA"/>
</dbReference>
<feature type="compositionally biased region" description="Low complexity" evidence="1">
    <location>
        <begin position="34"/>
        <end position="44"/>
    </location>
</feature>
<proteinExistence type="predicted"/>
<evidence type="ECO:0000256" key="1">
    <source>
        <dbReference type="SAM" id="MobiDB-lite"/>
    </source>
</evidence>
<gene>
    <name evidence="2" type="ORF">PBC2_027</name>
</gene>
<keyword evidence="3" id="KW-1185">Reference proteome</keyword>
<sequence>MWTWIFIGGFIALIIVLILSGMEHGSGSGGSSRGGSSSSGSSYDYGDDDDW</sequence>
<feature type="region of interest" description="Disordered" evidence="1">
    <location>
        <begin position="24"/>
        <end position="51"/>
    </location>
</feature>
<accession>A0A218KBS6</accession>
<evidence type="ECO:0000313" key="3">
    <source>
        <dbReference type="Proteomes" id="UP000223102"/>
    </source>
</evidence>
<feature type="compositionally biased region" description="Gly residues" evidence="1">
    <location>
        <begin position="24"/>
        <end position="33"/>
    </location>
</feature>
<name>A0A218KBS6_9CAUD</name>
<reference evidence="2 3" key="1">
    <citation type="submission" date="2015-06" db="EMBL/GenBank/DDBJ databases">
        <title>Complete genome sequence of Bacillus cereus phage PBC2.</title>
        <authorList>
            <person name="Kong M."/>
            <person name="Ryu S."/>
        </authorList>
    </citation>
    <scope>NUCLEOTIDE SEQUENCE [LARGE SCALE GENOMIC DNA]</scope>
</reference>
<evidence type="ECO:0000313" key="2">
    <source>
        <dbReference type="EMBL" id="AKQ08342.1"/>
    </source>
</evidence>